<protein>
    <submittedName>
        <fullName evidence="2">GNAT family N-acetyltransferase</fullName>
    </submittedName>
</protein>
<organism evidence="2 3">
    <name type="scientific">Amycolatopsis cynarae</name>
    <dbReference type="NCBI Taxonomy" id="2995223"/>
    <lineage>
        <taxon>Bacteria</taxon>
        <taxon>Bacillati</taxon>
        <taxon>Actinomycetota</taxon>
        <taxon>Actinomycetes</taxon>
        <taxon>Pseudonocardiales</taxon>
        <taxon>Pseudonocardiaceae</taxon>
        <taxon>Amycolatopsis</taxon>
    </lineage>
</organism>
<reference evidence="2" key="1">
    <citation type="submission" date="2022-11" db="EMBL/GenBank/DDBJ databases">
        <authorList>
            <person name="Mo P."/>
        </authorList>
    </citation>
    <scope>NUCLEOTIDE SEQUENCE</scope>
    <source>
        <strain evidence="2">HUAS 11-8</strain>
    </source>
</reference>
<dbReference type="InterPro" id="IPR000182">
    <property type="entry name" value="GNAT_dom"/>
</dbReference>
<evidence type="ECO:0000313" key="3">
    <source>
        <dbReference type="Proteomes" id="UP001163203"/>
    </source>
</evidence>
<dbReference type="RefSeq" id="WP_268758761.1">
    <property type="nucleotide sequence ID" value="NZ_CP113836.1"/>
</dbReference>
<gene>
    <name evidence="2" type="ORF">ORV05_13100</name>
</gene>
<accession>A0ABY7BC15</accession>
<proteinExistence type="predicted"/>
<dbReference type="Gene3D" id="3.40.630.30">
    <property type="match status" value="1"/>
</dbReference>
<feature type="domain" description="N-acetyltransferase" evidence="1">
    <location>
        <begin position="5"/>
        <end position="135"/>
    </location>
</feature>
<name>A0ABY7BC15_9PSEU</name>
<dbReference type="SUPFAM" id="SSF55729">
    <property type="entry name" value="Acyl-CoA N-acyltransferases (Nat)"/>
    <property type="match status" value="1"/>
</dbReference>
<keyword evidence="3" id="KW-1185">Reference proteome</keyword>
<dbReference type="InterPro" id="IPR016181">
    <property type="entry name" value="Acyl_CoA_acyltransferase"/>
</dbReference>
<dbReference type="EMBL" id="CP113836">
    <property type="protein sequence ID" value="WAL68668.1"/>
    <property type="molecule type" value="Genomic_DNA"/>
</dbReference>
<dbReference type="PROSITE" id="PS51186">
    <property type="entry name" value="GNAT"/>
    <property type="match status" value="1"/>
</dbReference>
<dbReference type="Proteomes" id="UP001163203">
    <property type="component" value="Chromosome"/>
</dbReference>
<evidence type="ECO:0000259" key="1">
    <source>
        <dbReference type="PROSITE" id="PS51186"/>
    </source>
</evidence>
<sequence>MVVMVEVVQFSRDHLVGVLALCEAESWPTYPADPARAETALRAPGTLTLVAVDAGAVVGFAHALTDGLRLYLAEIVTAAQRRREGIARRLIGELFERSGVARLDLLTDTADAFYATFPHRRFSGFRLYSPSGGQS</sequence>
<evidence type="ECO:0000313" key="2">
    <source>
        <dbReference type="EMBL" id="WAL68668.1"/>
    </source>
</evidence>
<dbReference type="Pfam" id="PF13508">
    <property type="entry name" value="Acetyltransf_7"/>
    <property type="match status" value="1"/>
</dbReference>
<dbReference type="CDD" id="cd04301">
    <property type="entry name" value="NAT_SF"/>
    <property type="match status" value="1"/>
</dbReference>